<evidence type="ECO:0000313" key="2">
    <source>
        <dbReference type="Proteomes" id="UP000887116"/>
    </source>
</evidence>
<gene>
    <name evidence="1" type="ORF">TNCT_1161</name>
</gene>
<sequence length="115" mass="12587">MMSMMENMVPRSKVVPRKTSICILRLMSTYLMLAKADTLEGVTALGPISNLGKEGTCPHPPSRGIPLFSSSLCKITLRAILLATTFARNVTRMDDLHEMLVLKGVLLQSRGDGIK</sequence>
<accession>A0A8X6L2A1</accession>
<dbReference type="Proteomes" id="UP000887116">
    <property type="component" value="Unassembled WGS sequence"/>
</dbReference>
<keyword evidence="2" id="KW-1185">Reference proteome</keyword>
<evidence type="ECO:0000313" key="1">
    <source>
        <dbReference type="EMBL" id="GFQ92806.1"/>
    </source>
</evidence>
<protein>
    <submittedName>
        <fullName evidence="1">Uncharacterized protein</fullName>
    </submittedName>
</protein>
<organism evidence="1 2">
    <name type="scientific">Trichonephila clavata</name>
    <name type="common">Joro spider</name>
    <name type="synonym">Nephila clavata</name>
    <dbReference type="NCBI Taxonomy" id="2740835"/>
    <lineage>
        <taxon>Eukaryota</taxon>
        <taxon>Metazoa</taxon>
        <taxon>Ecdysozoa</taxon>
        <taxon>Arthropoda</taxon>
        <taxon>Chelicerata</taxon>
        <taxon>Arachnida</taxon>
        <taxon>Araneae</taxon>
        <taxon>Araneomorphae</taxon>
        <taxon>Entelegynae</taxon>
        <taxon>Araneoidea</taxon>
        <taxon>Nephilidae</taxon>
        <taxon>Trichonephila</taxon>
    </lineage>
</organism>
<reference evidence="1" key="1">
    <citation type="submission" date="2020-07" db="EMBL/GenBank/DDBJ databases">
        <title>Multicomponent nature underlies the extraordinary mechanical properties of spider dragline silk.</title>
        <authorList>
            <person name="Kono N."/>
            <person name="Nakamura H."/>
            <person name="Mori M."/>
            <person name="Yoshida Y."/>
            <person name="Ohtoshi R."/>
            <person name="Malay A.D."/>
            <person name="Moran D.A.P."/>
            <person name="Tomita M."/>
            <person name="Numata K."/>
            <person name="Arakawa K."/>
        </authorList>
    </citation>
    <scope>NUCLEOTIDE SEQUENCE</scope>
</reference>
<name>A0A8X6L2A1_TRICU</name>
<comment type="caution">
    <text evidence="1">The sequence shown here is derived from an EMBL/GenBank/DDBJ whole genome shotgun (WGS) entry which is preliminary data.</text>
</comment>
<dbReference type="AlphaFoldDB" id="A0A8X6L2A1"/>
<dbReference type="EMBL" id="BMAO01004152">
    <property type="protein sequence ID" value="GFQ92806.1"/>
    <property type="molecule type" value="Genomic_DNA"/>
</dbReference>
<proteinExistence type="predicted"/>